<evidence type="ECO:0000256" key="1">
    <source>
        <dbReference type="ARBA" id="ARBA00004123"/>
    </source>
</evidence>
<dbReference type="InParanoid" id="A0A067NUD6"/>
<evidence type="ECO:0000256" key="6">
    <source>
        <dbReference type="ARBA" id="ARBA00023242"/>
    </source>
</evidence>
<comment type="similarity">
    <text evidence="2">Belongs to the SNAPC3/SRD2 family.</text>
</comment>
<dbReference type="GO" id="GO:0001046">
    <property type="term" value="F:core promoter sequence-specific DNA binding"/>
    <property type="evidence" value="ECO:0007669"/>
    <property type="project" value="TreeGrafter"/>
</dbReference>
<evidence type="ECO:0000256" key="2">
    <source>
        <dbReference type="ARBA" id="ARBA00010410"/>
    </source>
</evidence>
<dbReference type="AlphaFoldDB" id="A0A067NUD6"/>
<dbReference type="GO" id="GO:0001006">
    <property type="term" value="F:RNA polymerase III type 3 promoter sequence-specific DNA binding"/>
    <property type="evidence" value="ECO:0007669"/>
    <property type="project" value="TreeGrafter"/>
</dbReference>
<sequence>MNAGAAHAHESTFGPASEPIDINFFALTELGGLRSDSTPQIPLGIAEECSVTDIRKEVQETWDNVKLSGYLLRDHELVVNNVHITAESKKKRKRIINYEALKIPHAAVQDLQESLKCISKNLQCWPYSAEAALFMRAPKNTDFNVLDSVKRSTSKVDDPNATEAILTITVHNTLSWGHNYLSRASTHLIRSSQTLQDLYDCLICESSEIPEEIIEDGEVFGYSQVNNADNKPCVICIEGLAYGDGHSDSDYAEYAAFFPSAGENSFPTRASSKLIEQISLMPEEKRPKITKANSTLATTRLDSLLLRINEPYYMLHHGNCEHFIVVDQIRPVTSTPSQGAEILTSLNRLQRPSDSLSEFPITTHITPVLLDLCRGCCKVPAVYAIVGDVRLPESPCVMCEPCWTNMGPSDDSEVSVVPLPRRIQGWER</sequence>
<dbReference type="GO" id="GO:0000978">
    <property type="term" value="F:RNA polymerase II cis-regulatory region sequence-specific DNA binding"/>
    <property type="evidence" value="ECO:0007669"/>
    <property type="project" value="TreeGrafter"/>
</dbReference>
<dbReference type="STRING" id="1137138.A0A067NUD6"/>
<reference evidence="8" key="1">
    <citation type="journal article" date="2014" name="Proc. Natl. Acad. Sci. U.S.A.">
        <title>Extensive sampling of basidiomycete genomes demonstrates inadequacy of the white-rot/brown-rot paradigm for wood decay fungi.</title>
        <authorList>
            <person name="Riley R."/>
            <person name="Salamov A.A."/>
            <person name="Brown D.W."/>
            <person name="Nagy L.G."/>
            <person name="Floudas D."/>
            <person name="Held B.W."/>
            <person name="Levasseur A."/>
            <person name="Lombard V."/>
            <person name="Morin E."/>
            <person name="Otillar R."/>
            <person name="Lindquist E.A."/>
            <person name="Sun H."/>
            <person name="LaButti K.M."/>
            <person name="Schmutz J."/>
            <person name="Jabbour D."/>
            <person name="Luo H."/>
            <person name="Baker S.E."/>
            <person name="Pisabarro A.G."/>
            <person name="Walton J.D."/>
            <person name="Blanchette R.A."/>
            <person name="Henrissat B."/>
            <person name="Martin F."/>
            <person name="Cullen D."/>
            <person name="Hibbett D.S."/>
            <person name="Grigoriev I.V."/>
        </authorList>
    </citation>
    <scope>NUCLEOTIDE SEQUENCE [LARGE SCALE GENOMIC DNA]</scope>
    <source>
        <strain evidence="8">PC15</strain>
    </source>
</reference>
<evidence type="ECO:0000256" key="4">
    <source>
        <dbReference type="ARBA" id="ARBA00023125"/>
    </source>
</evidence>
<dbReference type="GO" id="GO:0005634">
    <property type="term" value="C:nucleus"/>
    <property type="evidence" value="ECO:0007669"/>
    <property type="project" value="UniProtKB-SubCell"/>
</dbReference>
<dbReference type="PANTHER" id="PTHR13421:SF16">
    <property type="entry name" value="SNRNA-ACTIVATING PROTEIN COMPLEX SUBUNIT 3"/>
    <property type="match status" value="1"/>
</dbReference>
<dbReference type="InterPro" id="IPR022042">
    <property type="entry name" value="snRNA-activating_su3"/>
</dbReference>
<dbReference type="PANTHER" id="PTHR13421">
    <property type="entry name" value="SNRNA-ACTIVATING PROTEIN COMPLEX SUBUNIT 3"/>
    <property type="match status" value="1"/>
</dbReference>
<protein>
    <recommendedName>
        <fullName evidence="9">snRNA-activating protein complex subunit 3</fullName>
    </recommendedName>
</protein>
<dbReference type="GO" id="GO:0042796">
    <property type="term" value="P:snRNA transcription by RNA polymerase III"/>
    <property type="evidence" value="ECO:0007669"/>
    <property type="project" value="TreeGrafter"/>
</dbReference>
<keyword evidence="4" id="KW-0238">DNA-binding</keyword>
<comment type="subcellular location">
    <subcellularLocation>
        <location evidence="1">Nucleus</location>
    </subcellularLocation>
</comment>
<proteinExistence type="inferred from homology"/>
<organism evidence="7 8">
    <name type="scientific">Pleurotus ostreatus (strain PC15)</name>
    <name type="common">Oyster mushroom</name>
    <dbReference type="NCBI Taxonomy" id="1137138"/>
    <lineage>
        <taxon>Eukaryota</taxon>
        <taxon>Fungi</taxon>
        <taxon>Dikarya</taxon>
        <taxon>Basidiomycota</taxon>
        <taxon>Agaricomycotina</taxon>
        <taxon>Agaricomycetes</taxon>
        <taxon>Agaricomycetidae</taxon>
        <taxon>Agaricales</taxon>
        <taxon>Pleurotineae</taxon>
        <taxon>Pleurotaceae</taxon>
        <taxon>Pleurotus</taxon>
    </lineage>
</organism>
<dbReference type="GO" id="GO:0019185">
    <property type="term" value="C:snRNA-activating protein complex"/>
    <property type="evidence" value="ECO:0007669"/>
    <property type="project" value="TreeGrafter"/>
</dbReference>
<keyword evidence="3" id="KW-0805">Transcription regulation</keyword>
<dbReference type="OrthoDB" id="3437960at2759"/>
<accession>A0A067NUD6</accession>
<evidence type="ECO:0008006" key="9">
    <source>
        <dbReference type="Google" id="ProtNLM"/>
    </source>
</evidence>
<evidence type="ECO:0000313" key="7">
    <source>
        <dbReference type="EMBL" id="KDQ27717.1"/>
    </source>
</evidence>
<evidence type="ECO:0000256" key="3">
    <source>
        <dbReference type="ARBA" id="ARBA00023015"/>
    </source>
</evidence>
<gene>
    <name evidence="7" type="ORF">PLEOSDRAFT_168257</name>
</gene>
<dbReference type="GO" id="GO:0003681">
    <property type="term" value="F:bent DNA binding"/>
    <property type="evidence" value="ECO:0007669"/>
    <property type="project" value="TreeGrafter"/>
</dbReference>
<dbReference type="GO" id="GO:0042795">
    <property type="term" value="P:snRNA transcription by RNA polymerase II"/>
    <property type="evidence" value="ECO:0007669"/>
    <property type="project" value="TreeGrafter"/>
</dbReference>
<dbReference type="Pfam" id="PF12251">
    <property type="entry name" value="SNAPC3"/>
    <property type="match status" value="1"/>
</dbReference>
<keyword evidence="6" id="KW-0539">Nucleus</keyword>
<dbReference type="EMBL" id="KL198008">
    <property type="protein sequence ID" value="KDQ27717.1"/>
    <property type="molecule type" value="Genomic_DNA"/>
</dbReference>
<dbReference type="VEuPathDB" id="FungiDB:PLEOSDRAFT_168257"/>
<keyword evidence="5" id="KW-0804">Transcription</keyword>
<evidence type="ECO:0000313" key="8">
    <source>
        <dbReference type="Proteomes" id="UP000027073"/>
    </source>
</evidence>
<evidence type="ECO:0000256" key="5">
    <source>
        <dbReference type="ARBA" id="ARBA00023163"/>
    </source>
</evidence>
<dbReference type="Proteomes" id="UP000027073">
    <property type="component" value="Unassembled WGS sequence"/>
</dbReference>
<name>A0A067NUD6_PLEO1</name>
<dbReference type="HOGENOM" id="CLU_027096_0_0_1"/>